<evidence type="ECO:0008006" key="2">
    <source>
        <dbReference type="Google" id="ProtNLM"/>
    </source>
</evidence>
<dbReference type="AlphaFoldDB" id="A0A3B1BIP4"/>
<organism evidence="1">
    <name type="scientific">hydrothermal vent metagenome</name>
    <dbReference type="NCBI Taxonomy" id="652676"/>
    <lineage>
        <taxon>unclassified sequences</taxon>
        <taxon>metagenomes</taxon>
        <taxon>ecological metagenomes</taxon>
    </lineage>
</organism>
<gene>
    <name evidence="1" type="ORF">MNBD_IGNAVI01-883</name>
</gene>
<sequence length="218" mass="25430">MKYKSFSDRHCNKLMKPFFSIIFILLFSLSCSSSEQNLQVSGFRFTYDGNKYFIRSINNCPDNTQSCNYLIAQNFKAVDLNQDRVIDKIIRGDVTIHEAQKIYSYALNLLEKQNKLSVMNKEDEKFQYTITRPYIVFQITSFQTGKDNLFNQFRIVQKRGDSKQDISLFNDLKADGNLDERLKGNFSIDNAQKYYKETIDEGVRANRIIAADSLIRVK</sequence>
<evidence type="ECO:0000313" key="1">
    <source>
        <dbReference type="EMBL" id="VAX15972.1"/>
    </source>
</evidence>
<proteinExistence type="predicted"/>
<dbReference type="EMBL" id="UOGD01000040">
    <property type="protein sequence ID" value="VAX15972.1"/>
    <property type="molecule type" value="Genomic_DNA"/>
</dbReference>
<accession>A0A3B1BIP4</accession>
<dbReference type="PROSITE" id="PS51257">
    <property type="entry name" value="PROKAR_LIPOPROTEIN"/>
    <property type="match status" value="1"/>
</dbReference>
<reference evidence="1" key="1">
    <citation type="submission" date="2018-06" db="EMBL/GenBank/DDBJ databases">
        <authorList>
            <person name="Zhirakovskaya E."/>
        </authorList>
    </citation>
    <scope>NUCLEOTIDE SEQUENCE</scope>
</reference>
<protein>
    <recommendedName>
        <fullName evidence="2">Lipoprotein</fullName>
    </recommendedName>
</protein>
<name>A0A3B1BIP4_9ZZZZ</name>